<dbReference type="InterPro" id="IPR029058">
    <property type="entry name" value="AB_hydrolase_fold"/>
</dbReference>
<dbReference type="RefSeq" id="WP_021098728.1">
    <property type="nucleotide sequence ID" value="NZ_KE557323.1"/>
</dbReference>
<accession>S9QVX0</accession>
<dbReference type="Gene3D" id="3.40.50.1820">
    <property type="entry name" value="alpha/beta hydrolase"/>
    <property type="match status" value="1"/>
</dbReference>
<dbReference type="AlphaFoldDB" id="S9QVX0"/>
<reference evidence="3 4" key="1">
    <citation type="journal article" date="2013" name="Stand. Genomic Sci.">
        <title>Genome sequence of the reddish-pigmented Rubellimicrobium thermophilum type strain (DSM 16684(T)), a member of the Roseobacter clade.</title>
        <authorList>
            <person name="Fiebig A."/>
            <person name="Riedel T."/>
            <person name="Gronow S."/>
            <person name="Petersen J."/>
            <person name="Klenk H.P."/>
            <person name="Goker M."/>
        </authorList>
    </citation>
    <scope>NUCLEOTIDE SEQUENCE [LARGE SCALE GENOMIC DNA]</scope>
    <source>
        <strain evidence="3 4">DSM 16684</strain>
    </source>
</reference>
<dbReference type="STRING" id="1123069.ruthe_02653"/>
<organism evidence="3 4">
    <name type="scientific">Rubellimicrobium thermophilum DSM 16684</name>
    <dbReference type="NCBI Taxonomy" id="1123069"/>
    <lineage>
        <taxon>Bacteria</taxon>
        <taxon>Pseudomonadati</taxon>
        <taxon>Pseudomonadota</taxon>
        <taxon>Alphaproteobacteria</taxon>
        <taxon>Rhodobacterales</taxon>
        <taxon>Roseobacteraceae</taxon>
        <taxon>Rubellimicrobium</taxon>
    </lineage>
</organism>
<evidence type="ECO:0000313" key="4">
    <source>
        <dbReference type="Proteomes" id="UP000015346"/>
    </source>
</evidence>
<dbReference type="EMBL" id="AOLV01000031">
    <property type="protein sequence ID" value="EPX83702.1"/>
    <property type="molecule type" value="Genomic_DNA"/>
</dbReference>
<protein>
    <submittedName>
        <fullName evidence="3">Putative hydrolase or acyltransferase (Alpha/beta hydrolase superfamily)</fullName>
    </submittedName>
</protein>
<gene>
    <name evidence="3" type="ORF">ruthe_02653</name>
</gene>
<keyword evidence="3" id="KW-0012">Acyltransferase</keyword>
<comment type="caution">
    <text evidence="3">The sequence shown here is derived from an EMBL/GenBank/DDBJ whole genome shotgun (WGS) entry which is preliminary data.</text>
</comment>
<dbReference type="InterPro" id="IPR050266">
    <property type="entry name" value="AB_hydrolase_sf"/>
</dbReference>
<dbReference type="Proteomes" id="UP000015346">
    <property type="component" value="Unassembled WGS sequence"/>
</dbReference>
<dbReference type="HOGENOM" id="CLU_020336_50_3_5"/>
<sequence>MTPRILPLSEGARVCLIDAGQGEPVVLIHGVGLRAEAWAPQIAALSRTHRVLAVDMPGHGGSSPIAPDSRLPDFVAWMASVLRALDCGPVNLAGHSMGALVAAGVAVEHPALVRRLAVMNAVFRRSPDARAAVRARAEEIAGGRLDIEGPLSRWFDSSATEAEARAKVAGWLGGMDVGAYATAYRAFAEGDAIYADRWCGIAVPVLVLTGALDPNSTPAMARAMAGAAPHARLRLIEGIGTWST</sequence>
<proteinExistence type="predicted"/>
<dbReference type="PANTHER" id="PTHR43798:SF31">
    <property type="entry name" value="AB HYDROLASE SUPERFAMILY PROTEIN YCLE"/>
    <property type="match status" value="1"/>
</dbReference>
<feature type="domain" description="AB hydrolase-1" evidence="2">
    <location>
        <begin position="24"/>
        <end position="240"/>
    </location>
</feature>
<evidence type="ECO:0000259" key="2">
    <source>
        <dbReference type="Pfam" id="PF00561"/>
    </source>
</evidence>
<keyword evidence="3" id="KW-0808">Transferase</keyword>
<evidence type="ECO:0000256" key="1">
    <source>
        <dbReference type="ARBA" id="ARBA00022801"/>
    </source>
</evidence>
<dbReference type="GO" id="GO:0016787">
    <property type="term" value="F:hydrolase activity"/>
    <property type="evidence" value="ECO:0007669"/>
    <property type="project" value="UniProtKB-KW"/>
</dbReference>
<dbReference type="Pfam" id="PF00561">
    <property type="entry name" value="Abhydrolase_1"/>
    <property type="match status" value="1"/>
</dbReference>
<dbReference type="GO" id="GO:0016746">
    <property type="term" value="F:acyltransferase activity"/>
    <property type="evidence" value="ECO:0007669"/>
    <property type="project" value="UniProtKB-KW"/>
</dbReference>
<dbReference type="PANTHER" id="PTHR43798">
    <property type="entry name" value="MONOACYLGLYCEROL LIPASE"/>
    <property type="match status" value="1"/>
</dbReference>
<evidence type="ECO:0000313" key="3">
    <source>
        <dbReference type="EMBL" id="EPX83702.1"/>
    </source>
</evidence>
<name>S9QVX0_9RHOB</name>
<keyword evidence="1 3" id="KW-0378">Hydrolase</keyword>
<dbReference type="PRINTS" id="PR00111">
    <property type="entry name" value="ABHYDROLASE"/>
</dbReference>
<keyword evidence="4" id="KW-1185">Reference proteome</keyword>
<dbReference type="GO" id="GO:0016020">
    <property type="term" value="C:membrane"/>
    <property type="evidence" value="ECO:0007669"/>
    <property type="project" value="TreeGrafter"/>
</dbReference>
<dbReference type="SUPFAM" id="SSF53474">
    <property type="entry name" value="alpha/beta-Hydrolases"/>
    <property type="match status" value="1"/>
</dbReference>
<dbReference type="PATRIC" id="fig|1123069.3.peg.2629"/>
<dbReference type="InterPro" id="IPR000073">
    <property type="entry name" value="AB_hydrolase_1"/>
</dbReference>